<sequence>MKKFRFRLETLLKFRKMEEEQAQIKMAEANIRLYKEKELLTQFQNKLISSLHLLSKEQNDGSPTIEILKTFHYYIDKLKGDITKQHEQVAKAETYRQECLNVLEAAVKQRKLVDNLRKKRLEQYNIELLQEEQKILDELGTQAFMRNKESE</sequence>
<dbReference type="InterPro" id="IPR012823">
    <property type="entry name" value="Flagell_FliJ"/>
</dbReference>
<evidence type="ECO:0000256" key="4">
    <source>
        <dbReference type="ARBA" id="ARBA00022448"/>
    </source>
</evidence>
<keyword evidence="12" id="KW-1185">Reference proteome</keyword>
<evidence type="ECO:0000313" key="11">
    <source>
        <dbReference type="EMBL" id="XFO72566.1"/>
    </source>
</evidence>
<evidence type="ECO:0000256" key="7">
    <source>
        <dbReference type="ARBA" id="ARBA00022795"/>
    </source>
</evidence>
<dbReference type="Proteomes" id="UP000216052">
    <property type="component" value="Chromosome"/>
</dbReference>
<accession>A0ABZ3J3U0</accession>
<reference evidence="11" key="1">
    <citation type="submission" date="2024-05" db="EMBL/GenBank/DDBJ databases">
        <title>Isolation and characterization of Sporomusa carbonis sp. nov., a carboxydotrophic hydrogenogen in the genus of Sporomusa isolated from a charcoal burning pile.</title>
        <authorList>
            <person name="Boeer T."/>
            <person name="Rosenbaum F."/>
            <person name="Eysell L."/>
            <person name="Mueller V."/>
            <person name="Daniel R."/>
            <person name="Poehlein A."/>
        </authorList>
    </citation>
    <scope>NUCLEOTIDE SEQUENCE [LARGE SCALE GENOMIC DNA]</scope>
    <source>
        <strain evidence="11">DSM 3132</strain>
    </source>
</reference>
<dbReference type="EMBL" id="CP155571">
    <property type="protein sequence ID" value="XFO72566.1"/>
    <property type="molecule type" value="Genomic_DNA"/>
</dbReference>
<comment type="similarity">
    <text evidence="2">Belongs to the FliJ family.</text>
</comment>
<dbReference type="Pfam" id="PF02050">
    <property type="entry name" value="FliJ"/>
    <property type="match status" value="1"/>
</dbReference>
<organism evidence="11 12">
    <name type="scientific">Sporomusa acidovorans (strain ATCC 49682 / DSM 3132 / Mol)</name>
    <dbReference type="NCBI Taxonomy" id="1123286"/>
    <lineage>
        <taxon>Bacteria</taxon>
        <taxon>Bacillati</taxon>
        <taxon>Bacillota</taxon>
        <taxon>Negativicutes</taxon>
        <taxon>Selenomonadales</taxon>
        <taxon>Sporomusaceae</taxon>
        <taxon>Sporomusa</taxon>
    </lineage>
</organism>
<keyword evidence="9" id="KW-0472">Membrane</keyword>
<keyword evidence="8" id="KW-0653">Protein transport</keyword>
<keyword evidence="5" id="KW-1003">Cell membrane</keyword>
<gene>
    <name evidence="11" type="ORF">SPACI_026190</name>
</gene>
<dbReference type="RefSeq" id="WP_093791755.1">
    <property type="nucleotide sequence ID" value="NZ_CP155571.1"/>
</dbReference>
<evidence type="ECO:0000256" key="10">
    <source>
        <dbReference type="ARBA" id="ARBA00023225"/>
    </source>
</evidence>
<dbReference type="NCBIfam" id="TIGR02473">
    <property type="entry name" value="flagell_FliJ"/>
    <property type="match status" value="1"/>
</dbReference>
<keyword evidence="4" id="KW-0813">Transport</keyword>
<evidence type="ECO:0000256" key="5">
    <source>
        <dbReference type="ARBA" id="ARBA00022475"/>
    </source>
</evidence>
<keyword evidence="7" id="KW-1005">Bacterial flagellum biogenesis</keyword>
<keyword evidence="10" id="KW-1006">Bacterial flagellum protein export</keyword>
<dbReference type="Gene3D" id="1.10.287.1700">
    <property type="match status" value="1"/>
</dbReference>
<comment type="subcellular location">
    <subcellularLocation>
        <location evidence="1">Cell membrane</location>
        <topology evidence="1">Peripheral membrane protein</topology>
        <orientation evidence="1">Cytoplasmic side</orientation>
    </subcellularLocation>
</comment>
<evidence type="ECO:0000256" key="8">
    <source>
        <dbReference type="ARBA" id="ARBA00022927"/>
    </source>
</evidence>
<protein>
    <recommendedName>
        <fullName evidence="3">Flagellar FliJ protein</fullName>
    </recommendedName>
</protein>
<dbReference type="InterPro" id="IPR053716">
    <property type="entry name" value="Flag_assembly_chemotaxis_eff"/>
</dbReference>
<proteinExistence type="inferred from homology"/>
<name>A0ABZ3J3U0_SPOA4</name>
<evidence type="ECO:0000256" key="3">
    <source>
        <dbReference type="ARBA" id="ARBA00020392"/>
    </source>
</evidence>
<keyword evidence="6" id="KW-0145">Chemotaxis</keyword>
<evidence type="ECO:0000256" key="6">
    <source>
        <dbReference type="ARBA" id="ARBA00022500"/>
    </source>
</evidence>
<evidence type="ECO:0000256" key="1">
    <source>
        <dbReference type="ARBA" id="ARBA00004413"/>
    </source>
</evidence>
<evidence type="ECO:0000313" key="12">
    <source>
        <dbReference type="Proteomes" id="UP000216052"/>
    </source>
</evidence>
<evidence type="ECO:0000256" key="9">
    <source>
        <dbReference type="ARBA" id="ARBA00023136"/>
    </source>
</evidence>
<evidence type="ECO:0000256" key="2">
    <source>
        <dbReference type="ARBA" id="ARBA00010004"/>
    </source>
</evidence>